<name>A0A0B1SA05_OESDE</name>
<gene>
    <name evidence="1" type="ORF">OESDEN_19605</name>
</gene>
<dbReference type="EMBL" id="KN599939">
    <property type="protein sequence ID" value="KHJ80716.1"/>
    <property type="molecule type" value="Genomic_DNA"/>
</dbReference>
<reference evidence="1 2" key="1">
    <citation type="submission" date="2014-03" db="EMBL/GenBank/DDBJ databases">
        <title>Draft genome of the hookworm Oesophagostomum dentatum.</title>
        <authorList>
            <person name="Mitreva M."/>
        </authorList>
    </citation>
    <scope>NUCLEOTIDE SEQUENCE [LARGE SCALE GENOMIC DNA]</scope>
    <source>
        <strain evidence="1 2">OD-Hann</strain>
    </source>
</reference>
<accession>A0A0B1SA05</accession>
<sequence length="114" mass="12747">MQVIIPQDVMNSNSEFYVVVDDGSNPGREQLPFKCVETGNQQLDQLDQGHQEELAVHPDSEMASSNILGDILEEGPVDESGEQVISITEEQYEQLRLQYGDNLENLGNMVCCFI</sequence>
<dbReference type="Proteomes" id="UP000053660">
    <property type="component" value="Unassembled WGS sequence"/>
</dbReference>
<keyword evidence="2" id="KW-1185">Reference proteome</keyword>
<proteinExistence type="predicted"/>
<dbReference type="AlphaFoldDB" id="A0A0B1SA05"/>
<organism evidence="1 2">
    <name type="scientific">Oesophagostomum dentatum</name>
    <name type="common">Nodular worm</name>
    <dbReference type="NCBI Taxonomy" id="61180"/>
    <lineage>
        <taxon>Eukaryota</taxon>
        <taxon>Metazoa</taxon>
        <taxon>Ecdysozoa</taxon>
        <taxon>Nematoda</taxon>
        <taxon>Chromadorea</taxon>
        <taxon>Rhabditida</taxon>
        <taxon>Rhabditina</taxon>
        <taxon>Rhabditomorpha</taxon>
        <taxon>Strongyloidea</taxon>
        <taxon>Strongylidae</taxon>
        <taxon>Oesophagostomum</taxon>
    </lineage>
</organism>
<dbReference type="OrthoDB" id="1405595at2759"/>
<evidence type="ECO:0000313" key="1">
    <source>
        <dbReference type="EMBL" id="KHJ80716.1"/>
    </source>
</evidence>
<evidence type="ECO:0000313" key="2">
    <source>
        <dbReference type="Proteomes" id="UP000053660"/>
    </source>
</evidence>
<protein>
    <submittedName>
        <fullName evidence="1">Uncharacterized protein</fullName>
    </submittedName>
</protein>